<dbReference type="PRINTS" id="PR00344">
    <property type="entry name" value="BCTRLSENSOR"/>
</dbReference>
<feature type="non-terminal residue" evidence="8">
    <location>
        <position position="1"/>
    </location>
</feature>
<name>A0A0F9AMX5_9ZZZZ</name>
<evidence type="ECO:0000313" key="8">
    <source>
        <dbReference type="EMBL" id="KKL10700.1"/>
    </source>
</evidence>
<dbReference type="Pfam" id="PF00512">
    <property type="entry name" value="HisKA"/>
    <property type="match status" value="1"/>
</dbReference>
<dbReference type="EMBL" id="LAZR01041954">
    <property type="protein sequence ID" value="KKL10700.1"/>
    <property type="molecule type" value="Genomic_DNA"/>
</dbReference>
<keyword evidence="6" id="KW-0902">Two-component regulatory system</keyword>
<comment type="caution">
    <text evidence="8">The sequence shown here is derived from an EMBL/GenBank/DDBJ whole genome shotgun (WGS) entry which is preliminary data.</text>
</comment>
<keyword evidence="1" id="KW-0597">Phosphoprotein</keyword>
<dbReference type="GO" id="GO:0005524">
    <property type="term" value="F:ATP binding"/>
    <property type="evidence" value="ECO:0007669"/>
    <property type="project" value="UniProtKB-KW"/>
</dbReference>
<dbReference type="InterPro" id="IPR005467">
    <property type="entry name" value="His_kinase_dom"/>
</dbReference>
<dbReference type="InterPro" id="IPR003661">
    <property type="entry name" value="HisK_dim/P_dom"/>
</dbReference>
<accession>A0A0F9AMX5</accession>
<feature type="domain" description="Histidine kinase" evidence="7">
    <location>
        <begin position="15"/>
        <end position="221"/>
    </location>
</feature>
<organism evidence="8">
    <name type="scientific">marine sediment metagenome</name>
    <dbReference type="NCBI Taxonomy" id="412755"/>
    <lineage>
        <taxon>unclassified sequences</taxon>
        <taxon>metagenomes</taxon>
        <taxon>ecological metagenomes</taxon>
    </lineage>
</organism>
<dbReference type="PANTHER" id="PTHR43065">
    <property type="entry name" value="SENSOR HISTIDINE KINASE"/>
    <property type="match status" value="1"/>
</dbReference>
<dbReference type="CDD" id="cd00082">
    <property type="entry name" value="HisKA"/>
    <property type="match status" value="1"/>
</dbReference>
<evidence type="ECO:0000256" key="6">
    <source>
        <dbReference type="ARBA" id="ARBA00023012"/>
    </source>
</evidence>
<dbReference type="InterPro" id="IPR036097">
    <property type="entry name" value="HisK_dim/P_sf"/>
</dbReference>
<keyword evidence="3" id="KW-0547">Nucleotide-binding</keyword>
<evidence type="ECO:0000256" key="3">
    <source>
        <dbReference type="ARBA" id="ARBA00022741"/>
    </source>
</evidence>
<dbReference type="GO" id="GO:0000155">
    <property type="term" value="F:phosphorelay sensor kinase activity"/>
    <property type="evidence" value="ECO:0007669"/>
    <property type="project" value="InterPro"/>
</dbReference>
<proteinExistence type="predicted"/>
<dbReference type="Pfam" id="PF02518">
    <property type="entry name" value="HATPase_c"/>
    <property type="match status" value="1"/>
</dbReference>
<dbReference type="SUPFAM" id="SSF47384">
    <property type="entry name" value="Homodimeric domain of signal transducing histidine kinase"/>
    <property type="match status" value="1"/>
</dbReference>
<evidence type="ECO:0000256" key="2">
    <source>
        <dbReference type="ARBA" id="ARBA00022679"/>
    </source>
</evidence>
<dbReference type="InterPro" id="IPR003594">
    <property type="entry name" value="HATPase_dom"/>
</dbReference>
<dbReference type="PROSITE" id="PS50109">
    <property type="entry name" value="HIS_KIN"/>
    <property type="match status" value="1"/>
</dbReference>
<dbReference type="SMART" id="SM00387">
    <property type="entry name" value="HATPase_c"/>
    <property type="match status" value="1"/>
</dbReference>
<dbReference type="AlphaFoldDB" id="A0A0F9AMX5"/>
<dbReference type="PANTHER" id="PTHR43065:SF10">
    <property type="entry name" value="PEROXIDE STRESS-ACTIVATED HISTIDINE KINASE MAK3"/>
    <property type="match status" value="1"/>
</dbReference>
<keyword evidence="4" id="KW-0418">Kinase</keyword>
<dbReference type="InterPro" id="IPR036890">
    <property type="entry name" value="HATPase_C_sf"/>
</dbReference>
<keyword evidence="5" id="KW-0067">ATP-binding</keyword>
<evidence type="ECO:0000256" key="5">
    <source>
        <dbReference type="ARBA" id="ARBA00022840"/>
    </source>
</evidence>
<dbReference type="Gene3D" id="1.10.287.130">
    <property type="match status" value="1"/>
</dbReference>
<dbReference type="InterPro" id="IPR004358">
    <property type="entry name" value="Sig_transdc_His_kin-like_C"/>
</dbReference>
<gene>
    <name evidence="8" type="ORF">LCGC14_2553190</name>
</gene>
<dbReference type="SUPFAM" id="SSF55874">
    <property type="entry name" value="ATPase domain of HSP90 chaperone/DNA topoisomerase II/histidine kinase"/>
    <property type="match status" value="1"/>
</dbReference>
<dbReference type="Gene3D" id="3.30.565.10">
    <property type="entry name" value="Histidine kinase-like ATPase, C-terminal domain"/>
    <property type="match status" value="1"/>
</dbReference>
<evidence type="ECO:0000259" key="7">
    <source>
        <dbReference type="PROSITE" id="PS50109"/>
    </source>
</evidence>
<dbReference type="SMART" id="SM00388">
    <property type="entry name" value="HisKA"/>
    <property type="match status" value="1"/>
</dbReference>
<sequence length="227" mass="25223">VRTERLVVLGKLSSGIAHEIRNPLGVIDSSAYYLKKKHKDADEKTMTHLNRIIKQTRISTDIVQSLQDLTRMKEPQKARMDIADVIEDGINVCIIPQTVKIIEKVPKDKLFVDADGRQLLIVFNNILNNAVQAMDNKGTIWVTADRGSNNWVEVSFKDSGPGITSGDLKKIFQSFFGTKAKGLGFGLTICQMIMEKHGGEIEAQSELGKGTTFIVRLPSIKANNERS</sequence>
<reference evidence="8" key="1">
    <citation type="journal article" date="2015" name="Nature">
        <title>Complex archaea that bridge the gap between prokaryotes and eukaryotes.</title>
        <authorList>
            <person name="Spang A."/>
            <person name="Saw J.H."/>
            <person name="Jorgensen S.L."/>
            <person name="Zaremba-Niedzwiedzka K."/>
            <person name="Martijn J."/>
            <person name="Lind A.E."/>
            <person name="van Eijk R."/>
            <person name="Schleper C."/>
            <person name="Guy L."/>
            <person name="Ettema T.J."/>
        </authorList>
    </citation>
    <scope>NUCLEOTIDE SEQUENCE</scope>
</reference>
<evidence type="ECO:0000256" key="1">
    <source>
        <dbReference type="ARBA" id="ARBA00022553"/>
    </source>
</evidence>
<keyword evidence="2" id="KW-0808">Transferase</keyword>
<evidence type="ECO:0000256" key="4">
    <source>
        <dbReference type="ARBA" id="ARBA00022777"/>
    </source>
</evidence>
<protein>
    <recommendedName>
        <fullName evidence="7">Histidine kinase domain-containing protein</fullName>
    </recommendedName>
</protein>